<name>A0A4R5TXF5_9MICC</name>
<dbReference type="Pfam" id="PF13333">
    <property type="entry name" value="rve_2"/>
    <property type="match status" value="1"/>
</dbReference>
<dbReference type="PANTHER" id="PTHR46889">
    <property type="entry name" value="TRANSPOSASE INSF FOR INSERTION SEQUENCE IS3B-RELATED"/>
    <property type="match status" value="1"/>
</dbReference>
<reference evidence="2 3" key="1">
    <citation type="submission" date="2019-03" db="EMBL/GenBank/DDBJ databases">
        <title>Arthrobacter sp. nov., an bacterium isolated from biocrust in Mu Us Desert.</title>
        <authorList>
            <person name="Lixiong L."/>
        </authorList>
    </citation>
    <scope>NUCLEOTIDE SEQUENCE [LARGE SCALE GENOMIC DNA]</scope>
    <source>
        <strain evidence="2 3">SLN-3</strain>
    </source>
</reference>
<comment type="caution">
    <text evidence="2">The sequence shown here is derived from an EMBL/GenBank/DDBJ whole genome shotgun (WGS) entry which is preliminary data.</text>
</comment>
<evidence type="ECO:0000313" key="3">
    <source>
        <dbReference type="Proteomes" id="UP000295411"/>
    </source>
</evidence>
<dbReference type="AlphaFoldDB" id="A0A4R5TXF5"/>
<organism evidence="2 3">
    <name type="scientific">Arthrobacter crusticola</name>
    <dbReference type="NCBI Taxonomy" id="2547960"/>
    <lineage>
        <taxon>Bacteria</taxon>
        <taxon>Bacillati</taxon>
        <taxon>Actinomycetota</taxon>
        <taxon>Actinomycetes</taxon>
        <taxon>Micrococcales</taxon>
        <taxon>Micrococcaceae</taxon>
        <taxon>Arthrobacter</taxon>
    </lineage>
</organism>
<dbReference type="InterPro" id="IPR050900">
    <property type="entry name" value="Transposase_IS3/IS150/IS904"/>
</dbReference>
<dbReference type="InterPro" id="IPR036397">
    <property type="entry name" value="RNaseH_sf"/>
</dbReference>
<feature type="domain" description="Integrase catalytic" evidence="1">
    <location>
        <begin position="1"/>
        <end position="95"/>
    </location>
</feature>
<dbReference type="SUPFAM" id="SSF53098">
    <property type="entry name" value="Ribonuclease H-like"/>
    <property type="match status" value="1"/>
</dbReference>
<evidence type="ECO:0000313" key="2">
    <source>
        <dbReference type="EMBL" id="TDK25863.1"/>
    </source>
</evidence>
<dbReference type="InterPro" id="IPR001584">
    <property type="entry name" value="Integrase_cat-core"/>
</dbReference>
<sequence length="166" mass="18570">MHSDQGFQYQHVSWRRLLQSADATQSMSRKADYYDNAVMKNFFGHLKEELFQRVRSLSTDALTTALHEYIRWYNTERISIKLKGLSPVQHRAQTLIASPLTKPVQLSGTSPVGQGLSFQNSYDRARPRVPSIAGATIPTVAISMTDPARAPYTGQSIATEKTPSMP</sequence>
<proteinExistence type="predicted"/>
<dbReference type="InterPro" id="IPR012337">
    <property type="entry name" value="RNaseH-like_sf"/>
</dbReference>
<dbReference type="GO" id="GO:0015074">
    <property type="term" value="P:DNA integration"/>
    <property type="evidence" value="ECO:0007669"/>
    <property type="project" value="InterPro"/>
</dbReference>
<protein>
    <recommendedName>
        <fullName evidence="1">Integrase catalytic domain-containing protein</fullName>
    </recommendedName>
</protein>
<accession>A0A4R5TXF5</accession>
<dbReference type="PANTHER" id="PTHR46889:SF4">
    <property type="entry name" value="TRANSPOSASE INSO FOR INSERTION SEQUENCE ELEMENT IS911B-RELATED"/>
    <property type="match status" value="1"/>
</dbReference>
<evidence type="ECO:0000259" key="1">
    <source>
        <dbReference type="PROSITE" id="PS50994"/>
    </source>
</evidence>
<dbReference type="PROSITE" id="PS50994">
    <property type="entry name" value="INTEGRASE"/>
    <property type="match status" value="1"/>
</dbReference>
<keyword evidence="3" id="KW-1185">Reference proteome</keyword>
<dbReference type="OrthoDB" id="4281720at2"/>
<gene>
    <name evidence="2" type="ORF">E2F48_11635</name>
</gene>
<dbReference type="Gene3D" id="3.30.420.10">
    <property type="entry name" value="Ribonuclease H-like superfamily/Ribonuclease H"/>
    <property type="match status" value="1"/>
</dbReference>
<dbReference type="EMBL" id="SMTK01000003">
    <property type="protein sequence ID" value="TDK25863.1"/>
    <property type="molecule type" value="Genomic_DNA"/>
</dbReference>
<dbReference type="Proteomes" id="UP000295411">
    <property type="component" value="Unassembled WGS sequence"/>
</dbReference>
<dbReference type="GO" id="GO:0003676">
    <property type="term" value="F:nucleic acid binding"/>
    <property type="evidence" value="ECO:0007669"/>
    <property type="project" value="InterPro"/>
</dbReference>